<dbReference type="SUPFAM" id="SSF51735">
    <property type="entry name" value="NAD(P)-binding Rossmann-fold domains"/>
    <property type="match status" value="1"/>
</dbReference>
<reference evidence="2 3" key="1">
    <citation type="journal article" date="2015" name="Genome Announc.">
        <title>Expanding the biotechnology potential of lactobacilli through comparative genomics of 213 strains and associated genera.</title>
        <authorList>
            <person name="Sun Z."/>
            <person name="Harris H.M."/>
            <person name="McCann A."/>
            <person name="Guo C."/>
            <person name="Argimon S."/>
            <person name="Zhang W."/>
            <person name="Yang X."/>
            <person name="Jeffery I.B."/>
            <person name="Cooney J.C."/>
            <person name="Kagawa T.F."/>
            <person name="Liu W."/>
            <person name="Song Y."/>
            <person name="Salvetti E."/>
            <person name="Wrobel A."/>
            <person name="Rasinkangas P."/>
            <person name="Parkhill J."/>
            <person name="Rea M.C."/>
            <person name="O'Sullivan O."/>
            <person name="Ritari J."/>
            <person name="Douillard F.P."/>
            <person name="Paul Ross R."/>
            <person name="Yang R."/>
            <person name="Briner A.E."/>
            <person name="Felis G.E."/>
            <person name="de Vos W.M."/>
            <person name="Barrangou R."/>
            <person name="Klaenhammer T.R."/>
            <person name="Caufield P.W."/>
            <person name="Cui Y."/>
            <person name="Zhang H."/>
            <person name="O'Toole P.W."/>
        </authorList>
    </citation>
    <scope>NUCLEOTIDE SEQUENCE [LARGE SCALE GENOMIC DNA]</scope>
    <source>
        <strain evidence="2 3">DSM 15429</strain>
    </source>
</reference>
<dbReference type="PATRIC" id="fig|1423805.4.peg.1413"/>
<dbReference type="PANTHER" id="PTHR43355:SF2">
    <property type="entry name" value="FLAVIN REDUCTASE (NADPH)"/>
    <property type="match status" value="1"/>
</dbReference>
<evidence type="ECO:0000313" key="2">
    <source>
        <dbReference type="EMBL" id="KRL48251.1"/>
    </source>
</evidence>
<dbReference type="GO" id="GO:0016646">
    <property type="term" value="F:oxidoreductase activity, acting on the CH-NH group of donors, NAD or NADP as acceptor"/>
    <property type="evidence" value="ECO:0007669"/>
    <property type="project" value="TreeGrafter"/>
</dbReference>
<accession>A0A0R1R4U2</accession>
<dbReference type="AlphaFoldDB" id="A0A0R1R4U2"/>
<dbReference type="Proteomes" id="UP000051835">
    <property type="component" value="Unassembled WGS sequence"/>
</dbReference>
<organism evidence="2 3">
    <name type="scientific">Levilactobacillus spicheri DSM 15429</name>
    <dbReference type="NCBI Taxonomy" id="1423805"/>
    <lineage>
        <taxon>Bacteria</taxon>
        <taxon>Bacillati</taxon>
        <taxon>Bacillota</taxon>
        <taxon>Bacilli</taxon>
        <taxon>Lactobacillales</taxon>
        <taxon>Lactobacillaceae</taxon>
        <taxon>Levilactobacillus</taxon>
    </lineage>
</organism>
<dbReference type="EMBL" id="AZFC01000016">
    <property type="protein sequence ID" value="KRL48251.1"/>
    <property type="molecule type" value="Genomic_DNA"/>
</dbReference>
<dbReference type="InterPro" id="IPR036291">
    <property type="entry name" value="NAD(P)-bd_dom_sf"/>
</dbReference>
<gene>
    <name evidence="2" type="ORF">FD37_GL001378</name>
</gene>
<dbReference type="RefSeq" id="WP_056964154.1">
    <property type="nucleotide sequence ID" value="NZ_AZFC01000016.1"/>
</dbReference>
<dbReference type="PANTHER" id="PTHR43355">
    <property type="entry name" value="FLAVIN REDUCTASE (NADPH)"/>
    <property type="match status" value="1"/>
</dbReference>
<dbReference type="Pfam" id="PF13460">
    <property type="entry name" value="NAD_binding_10"/>
    <property type="match status" value="1"/>
</dbReference>
<feature type="domain" description="NAD(P)-binding" evidence="1">
    <location>
        <begin position="7"/>
        <end position="192"/>
    </location>
</feature>
<evidence type="ECO:0000313" key="3">
    <source>
        <dbReference type="Proteomes" id="UP000051835"/>
    </source>
</evidence>
<sequence length="204" mass="22551">MKLAIIGATGKTGTAVLRVAVQRGLATTAIVRNAAKLTIPTTVIERDLFDLTRADLHGFDAVICAFASAKKADYPRVIRSLTALLTGTATRLIVVGSGATLYLDDQRTKMVADRLPFIMRSASRAHLQSREILENAGVTWTYVAPPYNYLPTAAETGHYQTRTDVLLYDHHHQSTISYADMALALVDEVQHPHYENRRMTVAWQ</sequence>
<dbReference type="InterPro" id="IPR051606">
    <property type="entry name" value="Polyketide_Oxido-like"/>
</dbReference>
<name>A0A0R1R4U2_9LACO</name>
<comment type="caution">
    <text evidence="2">The sequence shown here is derived from an EMBL/GenBank/DDBJ whole genome shotgun (WGS) entry which is preliminary data.</text>
</comment>
<evidence type="ECO:0000259" key="1">
    <source>
        <dbReference type="Pfam" id="PF13460"/>
    </source>
</evidence>
<dbReference type="Gene3D" id="3.40.50.720">
    <property type="entry name" value="NAD(P)-binding Rossmann-like Domain"/>
    <property type="match status" value="1"/>
</dbReference>
<proteinExistence type="predicted"/>
<protein>
    <recommendedName>
        <fullName evidence="1">NAD(P)-binding domain-containing protein</fullName>
    </recommendedName>
</protein>
<dbReference type="InterPro" id="IPR016040">
    <property type="entry name" value="NAD(P)-bd_dom"/>
</dbReference>